<name>A0A0B2JZL8_9FIRM</name>
<dbReference type="InterPro" id="IPR006119">
    <property type="entry name" value="Resolv_N"/>
</dbReference>
<keyword evidence="8" id="KW-1185">Reference proteome</keyword>
<gene>
    <name evidence="7" type="ORF">NZ47_10765</name>
</gene>
<comment type="caution">
    <text evidence="7">The sequence shown here is derived from an EMBL/GenBank/DDBJ whole genome shotgun (WGS) entry which is preliminary data.</text>
</comment>
<dbReference type="GO" id="GO:0000150">
    <property type="term" value="F:DNA strand exchange activity"/>
    <property type="evidence" value="ECO:0007669"/>
    <property type="project" value="InterPro"/>
</dbReference>
<protein>
    <submittedName>
        <fullName evidence="7">Resolvase</fullName>
    </submittedName>
</protein>
<dbReference type="Pfam" id="PF00239">
    <property type="entry name" value="Resolvase"/>
    <property type="match status" value="1"/>
</dbReference>
<dbReference type="SUPFAM" id="SSF53041">
    <property type="entry name" value="Resolvase-like"/>
    <property type="match status" value="1"/>
</dbReference>
<dbReference type="GO" id="GO:0003677">
    <property type="term" value="F:DNA binding"/>
    <property type="evidence" value="ECO:0007669"/>
    <property type="project" value="UniProtKB-KW"/>
</dbReference>
<dbReference type="PROSITE" id="PS51736">
    <property type="entry name" value="RECOMBINASES_3"/>
    <property type="match status" value="1"/>
</dbReference>
<dbReference type="InterPro" id="IPR050639">
    <property type="entry name" value="SSR_resolvase"/>
</dbReference>
<dbReference type="InterPro" id="IPR036162">
    <property type="entry name" value="Resolvase-like_N_sf"/>
</dbReference>
<dbReference type="SMART" id="SM00857">
    <property type="entry name" value="Resolvase"/>
    <property type="match status" value="1"/>
</dbReference>
<keyword evidence="2" id="KW-0238">DNA-binding</keyword>
<evidence type="ECO:0000256" key="3">
    <source>
        <dbReference type="ARBA" id="ARBA00023172"/>
    </source>
</evidence>
<dbReference type="PANTHER" id="PTHR30461:SF19">
    <property type="entry name" value="SITE-SPECIFIC RECOMBINASE RESOLVASE FAMILY"/>
    <property type="match status" value="1"/>
</dbReference>
<dbReference type="PANTHER" id="PTHR30461">
    <property type="entry name" value="DNA-INVERTASE FROM LAMBDOID PROPHAGE"/>
    <property type="match status" value="1"/>
</dbReference>
<dbReference type="CDD" id="cd03768">
    <property type="entry name" value="SR_ResInv"/>
    <property type="match status" value="1"/>
</dbReference>
<feature type="domain" description="Resolvase/invertase-type recombinase catalytic" evidence="6">
    <location>
        <begin position="11"/>
        <end position="155"/>
    </location>
</feature>
<dbReference type="Proteomes" id="UP000030993">
    <property type="component" value="Unassembled WGS sequence"/>
</dbReference>
<dbReference type="GO" id="GO:0015074">
    <property type="term" value="P:DNA integration"/>
    <property type="evidence" value="ECO:0007669"/>
    <property type="project" value="UniProtKB-KW"/>
</dbReference>
<evidence type="ECO:0000313" key="7">
    <source>
        <dbReference type="EMBL" id="KHM51397.1"/>
    </source>
</evidence>
<evidence type="ECO:0000259" key="6">
    <source>
        <dbReference type="PROSITE" id="PS51736"/>
    </source>
</evidence>
<evidence type="ECO:0000256" key="5">
    <source>
        <dbReference type="PROSITE-ProRule" id="PRU10137"/>
    </source>
</evidence>
<reference evidence="7 8" key="1">
    <citation type="journal article" date="2013" name="PLoS ONE">
        <title>Identification and characterization of three novel lipases belonging to families II and V from Anaerovibrio lipolyticus 5ST.</title>
        <authorList>
            <person name="Prive F."/>
            <person name="Kaderbhai N.N."/>
            <person name="Girdwood S."/>
            <person name="Worgan H.J."/>
            <person name="Pinloche E."/>
            <person name="Scollan N.D."/>
            <person name="Huws S.A."/>
            <person name="Newbold C.J."/>
        </authorList>
    </citation>
    <scope>NUCLEOTIDE SEQUENCE [LARGE SCALE GENOMIC DNA]</scope>
    <source>
        <strain evidence="7 8">5S</strain>
    </source>
</reference>
<evidence type="ECO:0000256" key="4">
    <source>
        <dbReference type="PIRSR" id="PIRSR606118-50"/>
    </source>
</evidence>
<feature type="active site" description="O-(5'-phospho-DNA)-serine intermediate" evidence="4 5">
    <location>
        <position position="19"/>
    </location>
</feature>
<dbReference type="EMBL" id="JSCE01000200">
    <property type="protein sequence ID" value="KHM51397.1"/>
    <property type="molecule type" value="Genomic_DNA"/>
</dbReference>
<evidence type="ECO:0000256" key="2">
    <source>
        <dbReference type="ARBA" id="ARBA00023125"/>
    </source>
</evidence>
<sequence>MENNISKDKQKLYGYARVSSSSQKEDRQIIALKEMGVSEDAIFVDRMSGKNFDRPEYKKLLRKLNNNTCLYIKSIDRLGRSYSDLSEQWRIITKEKQSDVYVIDMPILDTRRDKNLLGTFISDLVLSLLSYCSASELALIHSRQREGIEAAKARGVRLGRPPKPLPENFDEVFQEWSLGKISAVEASKKCNMPESTFRYKALAYRKNLKNKT</sequence>
<evidence type="ECO:0000313" key="8">
    <source>
        <dbReference type="Proteomes" id="UP000030993"/>
    </source>
</evidence>
<proteinExistence type="predicted"/>
<dbReference type="Gene3D" id="3.40.50.1390">
    <property type="entry name" value="Resolvase, N-terminal catalytic domain"/>
    <property type="match status" value="1"/>
</dbReference>
<evidence type="ECO:0000256" key="1">
    <source>
        <dbReference type="ARBA" id="ARBA00022908"/>
    </source>
</evidence>
<keyword evidence="3" id="KW-0233">DNA recombination</keyword>
<dbReference type="RefSeq" id="WP_039210468.1">
    <property type="nucleotide sequence ID" value="NZ_JSCE01000200.1"/>
</dbReference>
<organism evidence="7 8">
    <name type="scientific">Anaerovibrio lipolyticus</name>
    <dbReference type="NCBI Taxonomy" id="82374"/>
    <lineage>
        <taxon>Bacteria</taxon>
        <taxon>Bacillati</taxon>
        <taxon>Bacillota</taxon>
        <taxon>Negativicutes</taxon>
        <taxon>Selenomonadales</taxon>
        <taxon>Selenomonadaceae</taxon>
        <taxon>Anaerovibrio</taxon>
    </lineage>
</organism>
<dbReference type="InterPro" id="IPR006118">
    <property type="entry name" value="Recombinase_CS"/>
</dbReference>
<accession>A0A0B2JZL8</accession>
<dbReference type="STRING" id="82374.NZ47_10765"/>
<keyword evidence="1" id="KW-0229">DNA integration</keyword>
<dbReference type="AlphaFoldDB" id="A0A0B2JZL8"/>
<dbReference type="PROSITE" id="PS00397">
    <property type="entry name" value="RECOMBINASES_1"/>
    <property type="match status" value="1"/>
</dbReference>